<feature type="region of interest" description="Disordered" evidence="1">
    <location>
        <begin position="1"/>
        <end position="22"/>
    </location>
</feature>
<protein>
    <submittedName>
        <fullName evidence="2">DUF2459 domain-containing protein</fullName>
    </submittedName>
</protein>
<feature type="region of interest" description="Disordered" evidence="1">
    <location>
        <begin position="256"/>
        <end position="312"/>
    </location>
</feature>
<proteinExistence type="predicted"/>
<dbReference type="AlphaFoldDB" id="A0A494RJL9"/>
<evidence type="ECO:0000256" key="1">
    <source>
        <dbReference type="SAM" id="MobiDB-lite"/>
    </source>
</evidence>
<evidence type="ECO:0000313" key="2">
    <source>
        <dbReference type="EMBL" id="AYG94720.1"/>
    </source>
</evidence>
<accession>A0A494RJL9</accession>
<evidence type="ECO:0000313" key="3">
    <source>
        <dbReference type="Proteomes" id="UP000276984"/>
    </source>
</evidence>
<dbReference type="Pfam" id="PF09601">
    <property type="entry name" value="DUF2459"/>
    <property type="match status" value="1"/>
</dbReference>
<dbReference type="OrthoDB" id="211174at2"/>
<reference evidence="2 3" key="1">
    <citation type="submission" date="2018-10" db="EMBL/GenBank/DDBJ databases">
        <title>Complete genome sequence of Brevundimonas naejangsanensis BRV3.</title>
        <authorList>
            <person name="Berrios L."/>
            <person name="Ely B."/>
        </authorList>
    </citation>
    <scope>NUCLEOTIDE SEQUENCE [LARGE SCALE GENOMIC DNA]</scope>
    <source>
        <strain evidence="2 3">BRV3</strain>
    </source>
</reference>
<organism evidence="2 3">
    <name type="scientific">Brevundimonas naejangsanensis</name>
    <dbReference type="NCBI Taxonomy" id="588932"/>
    <lineage>
        <taxon>Bacteria</taxon>
        <taxon>Pseudomonadati</taxon>
        <taxon>Pseudomonadota</taxon>
        <taxon>Alphaproteobacteria</taxon>
        <taxon>Caulobacterales</taxon>
        <taxon>Caulobacteraceae</taxon>
        <taxon>Brevundimonas</taxon>
    </lineage>
</organism>
<dbReference type="EMBL" id="CP032707">
    <property type="protein sequence ID" value="AYG94720.1"/>
    <property type="molecule type" value="Genomic_DNA"/>
</dbReference>
<feature type="compositionally biased region" description="Low complexity" evidence="1">
    <location>
        <begin position="1"/>
        <end position="14"/>
    </location>
</feature>
<name>A0A494RJL9_9CAUL</name>
<dbReference type="InterPro" id="IPR011727">
    <property type="entry name" value="CHP02117"/>
</dbReference>
<gene>
    <name evidence="2" type="ORF">D8I30_05625</name>
</gene>
<keyword evidence="3" id="KW-1185">Reference proteome</keyword>
<sequence length="312" mass="31428">MAANGRPSRARAPPATRPPPTARTEAGVAIRLLVAALIGLLGGLWTATWAGDPALFPAAPGDDAVVVHLLDNGYHTELVVPRAALARGADALAGAVRGLPPGDWVAVGWGDAVFYVAEGPVRDRLGDGARALFRPGGNPSILMLAPIDFDPTATPSARRVSLRLSKAGFAALRARVAASLALDAAGRAVPAAGRPGAAAGFFRSGETFWIGHVCNHWTAQALNAAGLPMPIAPSVWSGVVLEAARRAAEGGVGAGAAGLGRAGRLDPAPSRSRAGVRSPAARDGGAPWPASNTPATPAVPWGRRSASSAPAS</sequence>
<dbReference type="Proteomes" id="UP000276984">
    <property type="component" value="Chromosome"/>
</dbReference>